<dbReference type="RefSeq" id="WP_071316812.1">
    <property type="nucleotide sequence ID" value="NZ_CP063356.2"/>
</dbReference>
<evidence type="ECO:0000313" key="3">
    <source>
        <dbReference type="Proteomes" id="UP000180175"/>
    </source>
</evidence>
<dbReference type="KEGG" id="aia:AWH56_022115"/>
<dbReference type="Proteomes" id="UP000180175">
    <property type="component" value="Chromosome"/>
</dbReference>
<dbReference type="EMBL" id="LQXD01000078">
    <property type="protein sequence ID" value="OIJ19478.1"/>
    <property type="molecule type" value="Genomic_DNA"/>
</dbReference>
<dbReference type="AlphaFoldDB" id="A0A1S2M439"/>
<gene>
    <name evidence="2" type="ORF">AWH56_022115</name>
    <name evidence="1" type="ORF">AWH56_08915</name>
</gene>
<reference evidence="2" key="4">
    <citation type="submission" date="2020-10" db="EMBL/GenBank/DDBJ databases">
        <authorList>
            <person name="Bassil N.M."/>
            <person name="Lloyd J.R."/>
        </authorList>
    </citation>
    <scope>NUCLEOTIDE SEQUENCE</scope>
    <source>
        <strain evidence="2">NB2006</strain>
    </source>
</reference>
<evidence type="ECO:0000313" key="2">
    <source>
        <dbReference type="EMBL" id="QOY35355.1"/>
    </source>
</evidence>
<organism evidence="1 3">
    <name type="scientific">Anaerobacillus isosaccharinicus</name>
    <dbReference type="NCBI Taxonomy" id="1532552"/>
    <lineage>
        <taxon>Bacteria</taxon>
        <taxon>Bacillati</taxon>
        <taxon>Bacillota</taxon>
        <taxon>Bacilli</taxon>
        <taxon>Bacillales</taxon>
        <taxon>Bacillaceae</taxon>
        <taxon>Anaerobacillus</taxon>
    </lineage>
</organism>
<reference evidence="1 3" key="1">
    <citation type="submission" date="2016-10" db="EMBL/GenBank/DDBJ databases">
        <title>Draft genome sequences of four alkaliphilic bacteria belonging to the Anaerobacillus genus.</title>
        <authorList>
            <person name="Bassil N.M."/>
            <person name="Lloyd J.R."/>
        </authorList>
    </citation>
    <scope>NUCLEOTIDE SEQUENCE [LARGE SCALE GENOMIC DNA]</scope>
    <source>
        <strain evidence="1 3">NB2006</strain>
    </source>
</reference>
<proteinExistence type="predicted"/>
<keyword evidence="3" id="KW-1185">Reference proteome</keyword>
<reference evidence="2 3" key="2">
    <citation type="journal article" date="2017" name="Genome Announc.">
        <title>Draft Genome Sequences of Four Alkaliphilic Bacteria Belonging to the Anaerobacillus Genus.</title>
        <authorList>
            <person name="Bassil N.M."/>
            <person name="Lloyd J.R."/>
        </authorList>
    </citation>
    <scope>NUCLEOTIDE SEQUENCE [LARGE SCALE GENOMIC DNA]</scope>
    <source>
        <strain evidence="2 3">NB2006</strain>
    </source>
</reference>
<accession>A0A1S2M439</accession>
<reference evidence="2 3" key="3">
    <citation type="journal article" date="2019" name="Int. J. Syst. Evol. Microbiol.">
        <title>Anaerobacillus isosaccharinicus sp. nov., an alkaliphilic bacterium which degrades isosaccharinic acid.</title>
        <authorList>
            <person name="Bassil N.M."/>
            <person name="Lloyd J.R."/>
        </authorList>
    </citation>
    <scope>NUCLEOTIDE SEQUENCE [LARGE SCALE GENOMIC DNA]</scope>
    <source>
        <strain evidence="2 3">NB2006</strain>
    </source>
</reference>
<sequence length="79" mass="8997">MSKIFEINIKEDIVKNFKLALMVNKEECNEVIERFMMDYITSSFSAASQKYKNHEIAKSSKVNEGMIAEKGKAKVGCKT</sequence>
<dbReference type="EMBL" id="CP063356">
    <property type="protein sequence ID" value="QOY35355.1"/>
    <property type="molecule type" value="Genomic_DNA"/>
</dbReference>
<protein>
    <submittedName>
        <fullName evidence="1">Uncharacterized protein</fullName>
    </submittedName>
</protein>
<name>A0A1S2M439_9BACI</name>
<evidence type="ECO:0000313" key="1">
    <source>
        <dbReference type="EMBL" id="OIJ19478.1"/>
    </source>
</evidence>